<dbReference type="PANTHER" id="PTHR46342">
    <property type="entry name" value="ALPHA-CATULIN"/>
    <property type="match status" value="1"/>
</dbReference>
<gene>
    <name evidence="5" type="ORF">HPLM_LOCUS11174</name>
</gene>
<evidence type="ECO:0000256" key="3">
    <source>
        <dbReference type="ARBA" id="ARBA00022490"/>
    </source>
</evidence>
<feature type="compositionally biased region" description="Basic and acidic residues" evidence="4">
    <location>
        <begin position="864"/>
        <end position="876"/>
    </location>
</feature>
<feature type="region of interest" description="Disordered" evidence="4">
    <location>
        <begin position="547"/>
        <end position="583"/>
    </location>
</feature>
<dbReference type="STRING" id="6290.A0A158QNT4"/>
<dbReference type="GO" id="GO:0005737">
    <property type="term" value="C:cytoplasm"/>
    <property type="evidence" value="ECO:0007669"/>
    <property type="project" value="UniProtKB-SubCell"/>
</dbReference>
<comment type="similarity">
    <text evidence="2">Belongs to the vinculin/alpha-catenin family.</text>
</comment>
<name>A0A158QNT4_HAEPC</name>
<dbReference type="SUPFAM" id="SSF47220">
    <property type="entry name" value="alpha-catenin/vinculin-like"/>
    <property type="match status" value="3"/>
</dbReference>
<evidence type="ECO:0000313" key="7">
    <source>
        <dbReference type="WBParaSite" id="HPLM_0001118201-mRNA-1"/>
    </source>
</evidence>
<feature type="compositionally biased region" description="Low complexity" evidence="4">
    <location>
        <begin position="555"/>
        <end position="567"/>
    </location>
</feature>
<dbReference type="InterPro" id="IPR006077">
    <property type="entry name" value="Vinculin/catenin"/>
</dbReference>
<dbReference type="GO" id="GO:0045296">
    <property type="term" value="F:cadherin binding"/>
    <property type="evidence" value="ECO:0007669"/>
    <property type="project" value="InterPro"/>
</dbReference>
<dbReference type="AlphaFoldDB" id="A0A158QNT4"/>
<keyword evidence="6" id="KW-1185">Reference proteome</keyword>
<evidence type="ECO:0000256" key="1">
    <source>
        <dbReference type="ARBA" id="ARBA00004496"/>
    </source>
</evidence>
<organism evidence="7">
    <name type="scientific">Haemonchus placei</name>
    <name type="common">Barber's pole worm</name>
    <dbReference type="NCBI Taxonomy" id="6290"/>
    <lineage>
        <taxon>Eukaryota</taxon>
        <taxon>Metazoa</taxon>
        <taxon>Ecdysozoa</taxon>
        <taxon>Nematoda</taxon>
        <taxon>Chromadorea</taxon>
        <taxon>Rhabditida</taxon>
        <taxon>Rhabditina</taxon>
        <taxon>Rhabditomorpha</taxon>
        <taxon>Strongyloidea</taxon>
        <taxon>Trichostrongylidae</taxon>
        <taxon>Haemonchus</taxon>
    </lineage>
</organism>
<dbReference type="Gene3D" id="1.20.120.230">
    <property type="entry name" value="Alpha-catenin/vinculin-like"/>
    <property type="match status" value="4"/>
</dbReference>
<dbReference type="EMBL" id="UZAF01017486">
    <property type="protein sequence ID" value="VDO42149.1"/>
    <property type="molecule type" value="Genomic_DNA"/>
</dbReference>
<dbReference type="OrthoDB" id="9933814at2759"/>
<evidence type="ECO:0000256" key="2">
    <source>
        <dbReference type="ARBA" id="ARBA00008376"/>
    </source>
</evidence>
<feature type="region of interest" description="Disordered" evidence="4">
    <location>
        <begin position="861"/>
        <end position="896"/>
    </location>
</feature>
<proteinExistence type="inferred from homology"/>
<dbReference type="GO" id="GO:0051015">
    <property type="term" value="F:actin filament binding"/>
    <property type="evidence" value="ECO:0007669"/>
    <property type="project" value="InterPro"/>
</dbReference>
<dbReference type="InterPro" id="IPR036723">
    <property type="entry name" value="Alpha-catenin/vinculin-like_sf"/>
</dbReference>
<evidence type="ECO:0000313" key="5">
    <source>
        <dbReference type="EMBL" id="VDO42149.1"/>
    </source>
</evidence>
<reference evidence="7" key="1">
    <citation type="submission" date="2016-04" db="UniProtKB">
        <authorList>
            <consortium name="WormBaseParasite"/>
        </authorList>
    </citation>
    <scope>IDENTIFICATION</scope>
</reference>
<dbReference type="Pfam" id="PF01044">
    <property type="entry name" value="Vinculin"/>
    <property type="match status" value="2"/>
</dbReference>
<evidence type="ECO:0000313" key="6">
    <source>
        <dbReference type="Proteomes" id="UP000268014"/>
    </source>
</evidence>
<dbReference type="FunFam" id="1.20.120.230:FF:000032">
    <property type="entry name" value="Alpha-CaTuliN (Catenin/vinculin related)"/>
    <property type="match status" value="1"/>
</dbReference>
<dbReference type="PRINTS" id="PR00805">
    <property type="entry name" value="ALPHACATENIN"/>
</dbReference>
<feature type="compositionally biased region" description="Pro residues" evidence="4">
    <location>
        <begin position="887"/>
        <end position="896"/>
    </location>
</feature>
<dbReference type="InterPro" id="IPR030045">
    <property type="entry name" value="CTNNAL1"/>
</dbReference>
<dbReference type="PANTHER" id="PTHR46342:SF1">
    <property type="entry name" value="ALPHA-CATULIN"/>
    <property type="match status" value="1"/>
</dbReference>
<protein>
    <submittedName>
        <fullName evidence="7">Alpha-catulin</fullName>
    </submittedName>
</protein>
<dbReference type="OMA" id="DQQKMAK"/>
<sequence length="896" mass="99244">MSAARVPTGDHVAGSAGGTCFGLDARNLEIKTKSIEHTLVPLVSQITTLVNFKESYLLNGKPKSERAIRAALKVGSAVEAAIERFVAVGETIADENPDIQPEMYDACHEARLAGASIANLSCCSSDIPDAPLLDKSVLVRASRQLLSSVTRVLLLADRVLVKHILRAEDKVAYSLSRLEVCRSFTEFVKIFAEFGGEMVDLAHRSGDRQHDLKSEKRRAQMGVARAALERHTMLLLTSSKTLLRHPESESALHCRDGVFDQIRIALQLIAICACDGVISVDPVRFVQTSSEEPLDIGIQLTANAAIKQLTEMLEMVRMTSRVGVGVRERLIGALDALCEMTQDFTDSAYTPHHHREQILDFLEECRFEMTNLIQPEDDSSEQLRSDGIEVTVERLNRRLKDLGKQLQIVAMEHISEVLRANEDQVLLSSIKACAVSGDIDGVERYMEKFKEHAEHMQEVCRLLHHISLTDALHVNTGHCERNMRALAPLTLMSGRTLCQHPSSRIARENLEVFCDTWSQSVNDLSRLAKESDSAACGRVAAEKQAYMSLPRPGVSSTDSSSSLPPFRSSRDLTVQSSGSSSSLSRFRNVPLRILNRSFETQTVTRLICDSDGSTSSASIDNRENRCEPVIIPSIPPLTAIMSQGGDELSSAASATSEDRKAFEYRISLILDDLHRKHGTMSKPSKPITLDIEDQQKMAKVGLEMKLLTSEVDAEAEKWDEYAENDIVKRAKAMSSMAYNMYLFTRGDGPLKTTHDLFTQAEFFAEQANKMYKTVREFSYEVPGSAEKSELSAILERIPVHCQQLQVLVKSPTVGKSATFGKVDSVIQETKNLMNEIAKLVTSSFVCATKYEIEFRGGSVSRTVGDGDARASRESTLWRRTPSIRRTAPPPGTYQHH</sequence>
<dbReference type="GO" id="GO:0071944">
    <property type="term" value="C:cell periphery"/>
    <property type="evidence" value="ECO:0007669"/>
    <property type="project" value="UniProtKB-ARBA"/>
</dbReference>
<keyword evidence="3" id="KW-0963">Cytoplasm</keyword>
<dbReference type="GO" id="GO:0007155">
    <property type="term" value="P:cell adhesion"/>
    <property type="evidence" value="ECO:0007669"/>
    <property type="project" value="InterPro"/>
</dbReference>
<evidence type="ECO:0000256" key="4">
    <source>
        <dbReference type="SAM" id="MobiDB-lite"/>
    </source>
</evidence>
<accession>A0A158QNT4</accession>
<comment type="subcellular location">
    <subcellularLocation>
        <location evidence="1">Cytoplasm</location>
    </subcellularLocation>
</comment>
<dbReference type="GO" id="GO:0007266">
    <property type="term" value="P:Rho protein signal transduction"/>
    <property type="evidence" value="ECO:0007669"/>
    <property type="project" value="InterPro"/>
</dbReference>
<dbReference type="WBParaSite" id="HPLM_0001118201-mRNA-1">
    <property type="protein sequence ID" value="HPLM_0001118201-mRNA-1"/>
    <property type="gene ID" value="HPLM_0001118201"/>
</dbReference>
<dbReference type="InterPro" id="IPR001033">
    <property type="entry name" value="Alpha_catenin"/>
</dbReference>
<reference evidence="5 6" key="2">
    <citation type="submission" date="2018-11" db="EMBL/GenBank/DDBJ databases">
        <authorList>
            <consortium name="Pathogen Informatics"/>
        </authorList>
    </citation>
    <scope>NUCLEOTIDE SEQUENCE [LARGE SCALE GENOMIC DNA]</scope>
    <source>
        <strain evidence="5 6">MHpl1</strain>
    </source>
</reference>
<dbReference type="Proteomes" id="UP000268014">
    <property type="component" value="Unassembled WGS sequence"/>
</dbReference>